<dbReference type="EMBL" id="VSSQ01000188">
    <property type="protein sequence ID" value="MPL84365.1"/>
    <property type="molecule type" value="Genomic_DNA"/>
</dbReference>
<dbReference type="AlphaFoldDB" id="A0A644V037"/>
<accession>A0A644V037</accession>
<name>A0A644V037_9ZZZZ</name>
<gene>
    <name evidence="1" type="ORF">SDC9_30330</name>
</gene>
<sequence length="42" mass="5117">MQMITFQNSFFFFGKVKELKNFLDQNTNSNLTVREFIQLRLQ</sequence>
<proteinExistence type="predicted"/>
<evidence type="ECO:0000313" key="1">
    <source>
        <dbReference type="EMBL" id="MPL84365.1"/>
    </source>
</evidence>
<reference evidence="1" key="1">
    <citation type="submission" date="2019-08" db="EMBL/GenBank/DDBJ databases">
        <authorList>
            <person name="Kucharzyk K."/>
            <person name="Murdoch R.W."/>
            <person name="Higgins S."/>
            <person name="Loffler F."/>
        </authorList>
    </citation>
    <scope>NUCLEOTIDE SEQUENCE</scope>
</reference>
<protein>
    <submittedName>
        <fullName evidence="1">Uncharacterized protein</fullName>
    </submittedName>
</protein>
<comment type="caution">
    <text evidence="1">The sequence shown here is derived from an EMBL/GenBank/DDBJ whole genome shotgun (WGS) entry which is preliminary data.</text>
</comment>
<organism evidence="1">
    <name type="scientific">bioreactor metagenome</name>
    <dbReference type="NCBI Taxonomy" id="1076179"/>
    <lineage>
        <taxon>unclassified sequences</taxon>
        <taxon>metagenomes</taxon>
        <taxon>ecological metagenomes</taxon>
    </lineage>
</organism>